<dbReference type="EMBL" id="CYZT01000336">
    <property type="protein sequence ID" value="CUP37923.1"/>
    <property type="molecule type" value="Genomic_DNA"/>
</dbReference>
<proteinExistence type="predicted"/>
<protein>
    <submittedName>
        <fullName evidence="1">Uncharacterized protein</fullName>
    </submittedName>
</protein>
<dbReference type="AntiFam" id="ANF00062">
    <property type="entry name" value="Shadow ORF (opposite ABC transporter protein)"/>
</dbReference>
<gene>
    <name evidence="1" type="ORF">ERS852411_03062</name>
</gene>
<evidence type="ECO:0000313" key="1">
    <source>
        <dbReference type="EMBL" id="CUP37923.1"/>
    </source>
</evidence>
<name>A0A174MNP3_FLAPL</name>
<organism evidence="1 2">
    <name type="scientific">Flavonifractor plautii</name>
    <name type="common">Fusobacterium plautii</name>
    <dbReference type="NCBI Taxonomy" id="292800"/>
    <lineage>
        <taxon>Bacteria</taxon>
        <taxon>Bacillati</taxon>
        <taxon>Bacillota</taxon>
        <taxon>Clostridia</taxon>
        <taxon>Eubacteriales</taxon>
        <taxon>Oscillospiraceae</taxon>
        <taxon>Flavonifractor</taxon>
    </lineage>
</organism>
<sequence>MSWVMTRKAVPSLRFNSWISAVIPRLEAMSRAPVGSSSSTRAGLRARALASRNFCTMPPDSSRG</sequence>
<evidence type="ECO:0000313" key="2">
    <source>
        <dbReference type="Proteomes" id="UP000095746"/>
    </source>
</evidence>
<dbReference type="Proteomes" id="UP000095746">
    <property type="component" value="Unassembled WGS sequence"/>
</dbReference>
<reference evidence="1 2" key="1">
    <citation type="submission" date="2015-09" db="EMBL/GenBank/DDBJ databases">
        <authorList>
            <consortium name="Pathogen Informatics"/>
        </authorList>
    </citation>
    <scope>NUCLEOTIDE SEQUENCE [LARGE SCALE GENOMIC DNA]</scope>
    <source>
        <strain evidence="1 2">2789STDY5608854</strain>
    </source>
</reference>
<dbReference type="AlphaFoldDB" id="A0A174MNP3"/>
<accession>A0A174MNP3</accession>